<feature type="binding site" evidence="8">
    <location>
        <position position="87"/>
    </location>
    <ligand>
        <name>Zn(2+)</name>
        <dbReference type="ChEBI" id="CHEBI:29105"/>
        <note>catalytic</note>
    </ligand>
</feature>
<comment type="catalytic activity">
    <reaction evidence="7 8">
        <text>adenosine(34) in tRNA + H2O + H(+) = inosine(34) in tRNA + NH4(+)</text>
        <dbReference type="Rhea" id="RHEA:43168"/>
        <dbReference type="Rhea" id="RHEA-COMP:10373"/>
        <dbReference type="Rhea" id="RHEA-COMP:10374"/>
        <dbReference type="ChEBI" id="CHEBI:15377"/>
        <dbReference type="ChEBI" id="CHEBI:15378"/>
        <dbReference type="ChEBI" id="CHEBI:28938"/>
        <dbReference type="ChEBI" id="CHEBI:74411"/>
        <dbReference type="ChEBI" id="CHEBI:82852"/>
        <dbReference type="EC" id="3.5.4.33"/>
    </reaction>
</comment>
<dbReference type="PANTHER" id="PTHR11079:SF202">
    <property type="entry name" value="TRNA-SPECIFIC ADENOSINE DEAMINASE"/>
    <property type="match status" value="1"/>
</dbReference>
<evidence type="ECO:0000256" key="6">
    <source>
        <dbReference type="ARBA" id="ARBA00022833"/>
    </source>
</evidence>
<dbReference type="SUPFAM" id="SSF53927">
    <property type="entry name" value="Cytidine deaminase-like"/>
    <property type="match status" value="1"/>
</dbReference>
<evidence type="ECO:0000313" key="11">
    <source>
        <dbReference type="Proteomes" id="UP000051679"/>
    </source>
</evidence>
<dbReference type="GO" id="GO:0008270">
    <property type="term" value="F:zinc ion binding"/>
    <property type="evidence" value="ECO:0007669"/>
    <property type="project" value="UniProtKB-UniRule"/>
</dbReference>
<dbReference type="Gene3D" id="3.40.140.10">
    <property type="entry name" value="Cytidine Deaminase, domain 2"/>
    <property type="match status" value="1"/>
</dbReference>
<comment type="caution">
    <text evidence="10">The sequence shown here is derived from an EMBL/GenBank/DDBJ whole genome shotgun (WGS) entry which is preliminary data.</text>
</comment>
<dbReference type="Proteomes" id="UP000051679">
    <property type="component" value="Unassembled WGS sequence"/>
</dbReference>
<keyword evidence="11" id="KW-1185">Reference proteome</keyword>
<dbReference type="InterPro" id="IPR016192">
    <property type="entry name" value="APOBEC/CMP_deaminase_Zn-bd"/>
</dbReference>
<keyword evidence="5 8" id="KW-0378">Hydrolase</keyword>
<keyword evidence="6 8" id="KW-0862">Zinc</keyword>
<dbReference type="EMBL" id="AYYO01000009">
    <property type="protein sequence ID" value="KRM56155.1"/>
    <property type="molecule type" value="Genomic_DNA"/>
</dbReference>
<dbReference type="InterPro" id="IPR058535">
    <property type="entry name" value="MafB19-deam"/>
</dbReference>
<dbReference type="InterPro" id="IPR002125">
    <property type="entry name" value="CMP_dCMP_dom"/>
</dbReference>
<gene>
    <name evidence="8" type="primary">tadA</name>
    <name evidence="10" type="ORF">FC18_GL000686</name>
</gene>
<evidence type="ECO:0000256" key="7">
    <source>
        <dbReference type="ARBA" id="ARBA00048045"/>
    </source>
</evidence>
<evidence type="ECO:0000256" key="1">
    <source>
        <dbReference type="ARBA" id="ARBA00010669"/>
    </source>
</evidence>
<dbReference type="AlphaFoldDB" id="A0A0R1ZVP7"/>
<dbReference type="PANTHER" id="PTHR11079">
    <property type="entry name" value="CYTOSINE DEAMINASE FAMILY MEMBER"/>
    <property type="match status" value="1"/>
</dbReference>
<evidence type="ECO:0000256" key="8">
    <source>
        <dbReference type="HAMAP-Rule" id="MF_00972"/>
    </source>
</evidence>
<dbReference type="NCBIfam" id="NF008113">
    <property type="entry name" value="PRK10860.1"/>
    <property type="match status" value="1"/>
</dbReference>
<reference evidence="10 11" key="1">
    <citation type="journal article" date="2015" name="Genome Announc.">
        <title>Expanding the biotechnology potential of lactobacilli through comparative genomics of 213 strains and associated genera.</title>
        <authorList>
            <person name="Sun Z."/>
            <person name="Harris H.M."/>
            <person name="McCann A."/>
            <person name="Guo C."/>
            <person name="Argimon S."/>
            <person name="Zhang W."/>
            <person name="Yang X."/>
            <person name="Jeffery I.B."/>
            <person name="Cooney J.C."/>
            <person name="Kagawa T.F."/>
            <person name="Liu W."/>
            <person name="Song Y."/>
            <person name="Salvetti E."/>
            <person name="Wrobel A."/>
            <person name="Rasinkangas P."/>
            <person name="Parkhill J."/>
            <person name="Rea M.C."/>
            <person name="O'Sullivan O."/>
            <person name="Ritari J."/>
            <person name="Douillard F.P."/>
            <person name="Paul Ross R."/>
            <person name="Yang R."/>
            <person name="Briner A.E."/>
            <person name="Felis G.E."/>
            <person name="de Vos W.M."/>
            <person name="Barrangou R."/>
            <person name="Klaenhammer T.R."/>
            <person name="Caufield P.W."/>
            <person name="Cui Y."/>
            <person name="Zhang H."/>
            <person name="O'Toole P.W."/>
        </authorList>
    </citation>
    <scope>NUCLEOTIDE SEQUENCE [LARGE SCALE GENOMIC DNA]</scope>
    <source>
        <strain evidence="10 11">DSM 20505</strain>
    </source>
</reference>
<feature type="active site" description="Proton donor" evidence="8">
    <location>
        <position position="59"/>
    </location>
</feature>
<sequence>MLATPEEVEKYMQAALREARDAKIIGEVPIGAVIVHDGKIIARGHNMREHSQNGMHHAEILAIQEACLVEHTWRLEDCELFVTLEPCPMCAGAMINSRIANCYWGAADPKAGAAGSIVNLLTDTRFNHQVGSIGGVLAEDSANLLQDFFQQIRAKRKAAKQAAKDARAVASNDAEAGVIAEDPSDDVDARIIQTDPEKEVTGLAALELAAKAAERREAKQAASASQPEPKD</sequence>
<dbReference type="InterPro" id="IPR028883">
    <property type="entry name" value="tRNA_aden_deaminase"/>
</dbReference>
<evidence type="ECO:0000256" key="4">
    <source>
        <dbReference type="ARBA" id="ARBA00022723"/>
    </source>
</evidence>
<evidence type="ECO:0000259" key="9">
    <source>
        <dbReference type="PROSITE" id="PS51747"/>
    </source>
</evidence>
<dbReference type="HAMAP" id="MF_00972">
    <property type="entry name" value="tRNA_aden_deaminase"/>
    <property type="match status" value="1"/>
</dbReference>
<dbReference type="FunFam" id="3.40.140.10:FF:000005">
    <property type="entry name" value="tRNA-specific adenosine deaminase"/>
    <property type="match status" value="1"/>
</dbReference>
<protein>
    <recommendedName>
        <fullName evidence="8">tRNA-specific adenosine deaminase</fullName>
        <ecNumber evidence="8">3.5.4.33</ecNumber>
    </recommendedName>
</protein>
<dbReference type="PROSITE" id="PS51747">
    <property type="entry name" value="CYT_DCMP_DEAMINASES_2"/>
    <property type="match status" value="1"/>
</dbReference>
<comment type="function">
    <text evidence="8">Catalyzes the deamination of adenosine to inosine at the wobble position 34 of tRNA(Arg2).</text>
</comment>
<dbReference type="OrthoDB" id="9802676at2"/>
<dbReference type="PATRIC" id="fig|1291052.5.peg.701"/>
<feature type="binding site" evidence="8">
    <location>
        <position position="57"/>
    </location>
    <ligand>
        <name>Zn(2+)</name>
        <dbReference type="ChEBI" id="CHEBI:29105"/>
        <note>catalytic</note>
    </ligand>
</feature>
<dbReference type="EC" id="3.5.4.33" evidence="8"/>
<comment type="subunit">
    <text evidence="2 8">Homodimer.</text>
</comment>
<evidence type="ECO:0000256" key="5">
    <source>
        <dbReference type="ARBA" id="ARBA00022801"/>
    </source>
</evidence>
<dbReference type="PROSITE" id="PS00903">
    <property type="entry name" value="CYT_DCMP_DEAMINASES_1"/>
    <property type="match status" value="1"/>
</dbReference>
<feature type="binding site" evidence="8">
    <location>
        <position position="90"/>
    </location>
    <ligand>
        <name>Zn(2+)</name>
        <dbReference type="ChEBI" id="CHEBI:29105"/>
        <note>catalytic</note>
    </ligand>
</feature>
<name>A0A0R1ZVP7_9LACO</name>
<accession>A0A0R1ZVP7</accession>
<evidence type="ECO:0000256" key="2">
    <source>
        <dbReference type="ARBA" id="ARBA00011738"/>
    </source>
</evidence>
<feature type="domain" description="CMP/dCMP-type deaminase" evidence="9">
    <location>
        <begin position="6"/>
        <end position="119"/>
    </location>
</feature>
<dbReference type="CDD" id="cd01285">
    <property type="entry name" value="nucleoside_deaminase"/>
    <property type="match status" value="1"/>
</dbReference>
<dbReference type="GO" id="GO:0052717">
    <property type="term" value="F:tRNA-specific adenosine-34 deaminase activity"/>
    <property type="evidence" value="ECO:0007669"/>
    <property type="project" value="UniProtKB-UniRule"/>
</dbReference>
<proteinExistence type="inferred from homology"/>
<evidence type="ECO:0000256" key="3">
    <source>
        <dbReference type="ARBA" id="ARBA00022694"/>
    </source>
</evidence>
<organism evidence="10 11">
    <name type="scientific">Lacticaseibacillus sharpeae JCM 1186 = DSM 20505</name>
    <dbReference type="NCBI Taxonomy" id="1291052"/>
    <lineage>
        <taxon>Bacteria</taxon>
        <taxon>Bacillati</taxon>
        <taxon>Bacillota</taxon>
        <taxon>Bacilli</taxon>
        <taxon>Lactobacillales</taxon>
        <taxon>Lactobacillaceae</taxon>
        <taxon>Lacticaseibacillus</taxon>
    </lineage>
</organism>
<comment type="cofactor">
    <cofactor evidence="8">
        <name>Zn(2+)</name>
        <dbReference type="ChEBI" id="CHEBI:29105"/>
    </cofactor>
    <text evidence="8">Binds 1 zinc ion per subunit.</text>
</comment>
<dbReference type="Pfam" id="PF14437">
    <property type="entry name" value="MafB19-deam"/>
    <property type="match status" value="1"/>
</dbReference>
<dbReference type="InterPro" id="IPR016193">
    <property type="entry name" value="Cytidine_deaminase-like"/>
</dbReference>
<comment type="similarity">
    <text evidence="1">Belongs to the cytidine and deoxycytidylate deaminase family. ADAT2 subfamily.</text>
</comment>
<evidence type="ECO:0000313" key="10">
    <source>
        <dbReference type="EMBL" id="KRM56155.1"/>
    </source>
</evidence>
<dbReference type="STRING" id="1291052.FC18_GL000686"/>
<dbReference type="GO" id="GO:0002100">
    <property type="term" value="P:tRNA wobble adenosine to inosine editing"/>
    <property type="evidence" value="ECO:0007669"/>
    <property type="project" value="UniProtKB-UniRule"/>
</dbReference>
<keyword evidence="4 8" id="KW-0479">Metal-binding</keyword>
<keyword evidence="3 8" id="KW-0819">tRNA processing</keyword>